<feature type="domain" description="FAD-binding" evidence="1">
    <location>
        <begin position="16"/>
        <end position="350"/>
    </location>
</feature>
<reference evidence="2 3" key="1">
    <citation type="submission" date="2022-11" db="EMBL/GenBank/DDBJ databases">
        <title>Genome sequencing of Acetobacter type strain.</title>
        <authorList>
            <person name="Heo J."/>
            <person name="Lee D."/>
            <person name="Han B.-H."/>
            <person name="Hong S.-B."/>
            <person name="Kwon S.-W."/>
        </authorList>
    </citation>
    <scope>NUCLEOTIDE SEQUENCE [LARGE SCALE GENOMIC DNA]</scope>
    <source>
        <strain evidence="2 3">KACC 21253</strain>
    </source>
</reference>
<dbReference type="PANTHER" id="PTHR46865">
    <property type="entry name" value="OXIDOREDUCTASE-RELATED"/>
    <property type="match status" value="1"/>
</dbReference>
<keyword evidence="2" id="KW-0503">Monooxygenase</keyword>
<accession>A0ABT3QCL6</accession>
<dbReference type="EMBL" id="JAPIUZ010000001">
    <property type="protein sequence ID" value="MCX2563015.1"/>
    <property type="molecule type" value="Genomic_DNA"/>
</dbReference>
<evidence type="ECO:0000259" key="1">
    <source>
        <dbReference type="Pfam" id="PF01494"/>
    </source>
</evidence>
<dbReference type="Pfam" id="PF01494">
    <property type="entry name" value="FAD_binding_3"/>
    <property type="match status" value="1"/>
</dbReference>
<dbReference type="InterPro" id="IPR002938">
    <property type="entry name" value="FAD-bd"/>
</dbReference>
<dbReference type="Proteomes" id="UP001301152">
    <property type="component" value="Unassembled WGS sequence"/>
</dbReference>
<name>A0ABT3QCL6_9PROT</name>
<dbReference type="Gene3D" id="3.30.9.10">
    <property type="entry name" value="D-Amino Acid Oxidase, subunit A, domain 2"/>
    <property type="match status" value="1"/>
</dbReference>
<keyword evidence="2" id="KW-0560">Oxidoreductase</keyword>
<dbReference type="GO" id="GO:0004497">
    <property type="term" value="F:monooxygenase activity"/>
    <property type="evidence" value="ECO:0007669"/>
    <property type="project" value="UniProtKB-KW"/>
</dbReference>
<proteinExistence type="predicted"/>
<dbReference type="RefSeq" id="WP_173560292.1">
    <property type="nucleotide sequence ID" value="NZ_JAPIUZ010000001.1"/>
</dbReference>
<evidence type="ECO:0000313" key="3">
    <source>
        <dbReference type="Proteomes" id="UP001301152"/>
    </source>
</evidence>
<dbReference type="Gene3D" id="3.50.50.60">
    <property type="entry name" value="FAD/NAD(P)-binding domain"/>
    <property type="match status" value="1"/>
</dbReference>
<keyword evidence="3" id="KW-1185">Reference proteome</keyword>
<dbReference type="PRINTS" id="PR00420">
    <property type="entry name" value="RNGMNOXGNASE"/>
</dbReference>
<gene>
    <name evidence="2" type="ORF">OQ497_03390</name>
</gene>
<evidence type="ECO:0000313" key="2">
    <source>
        <dbReference type="EMBL" id="MCX2563015.1"/>
    </source>
</evidence>
<protein>
    <submittedName>
        <fullName evidence="2">FAD-dependent monooxygenase</fullName>
    </submittedName>
</protein>
<sequence length="394" mass="43662">MAASPSLEGHYMTQRALIVGLGIGGMSAAIALKRQGWMPVIIERAPERRKGGYFIGLRDEGKNAAAALGVLDVMEKRTPEHIQFWDVRKDGTRRRIADLTQETNAPIALLRGDIEEALWHGIEGQVEVRFSTVPSAIVNGDTQAQVTLRTEDDEETTETYDLVIGADGVRSTVRKLVFGPDEAFFHSIGTMLCAFPLARSAEGFKAGDGLMIADVKRTLTVFPLAGRPSTALFSYRIRNPKRASRKDPLSTLLQIFSDLDVDGIISKALEDLTMTDDFLFDSVQMVKMPRWSKGRVLLLGDSAWCLTLYSGMGASAGMLGGQVLGEALAACPHDVDGALQMFEARMRPFVRKHQRFIVLRSQLFVPSNRFSLWGRRVLWQVLLLSRKYLSRMSA</sequence>
<dbReference type="InterPro" id="IPR036188">
    <property type="entry name" value="FAD/NAD-bd_sf"/>
</dbReference>
<dbReference type="PANTHER" id="PTHR46865:SF8">
    <property type="entry name" value="POSSIBLE OXIDOREDUCTASE"/>
    <property type="match status" value="1"/>
</dbReference>
<organism evidence="2 3">
    <name type="scientific">Acetobacter thailandicus</name>
    <dbReference type="NCBI Taxonomy" id="1502842"/>
    <lineage>
        <taxon>Bacteria</taxon>
        <taxon>Pseudomonadati</taxon>
        <taxon>Pseudomonadota</taxon>
        <taxon>Alphaproteobacteria</taxon>
        <taxon>Acetobacterales</taxon>
        <taxon>Acetobacteraceae</taxon>
        <taxon>Acetobacter</taxon>
    </lineage>
</organism>
<dbReference type="SUPFAM" id="SSF51905">
    <property type="entry name" value="FAD/NAD(P)-binding domain"/>
    <property type="match status" value="1"/>
</dbReference>
<comment type="caution">
    <text evidence="2">The sequence shown here is derived from an EMBL/GenBank/DDBJ whole genome shotgun (WGS) entry which is preliminary data.</text>
</comment>
<dbReference type="InterPro" id="IPR051704">
    <property type="entry name" value="FAD_aromatic-hydroxylase"/>
</dbReference>